<protein>
    <submittedName>
        <fullName evidence="1">Uncharacterized protein</fullName>
    </submittedName>
</protein>
<gene>
    <name evidence="1" type="ORF">BQ4739_LOCUS7995</name>
</gene>
<reference evidence="1 2" key="1">
    <citation type="submission" date="2016-10" db="EMBL/GenBank/DDBJ databases">
        <authorList>
            <person name="Cai Z."/>
        </authorList>
    </citation>
    <scope>NUCLEOTIDE SEQUENCE [LARGE SCALE GENOMIC DNA]</scope>
</reference>
<evidence type="ECO:0000313" key="2">
    <source>
        <dbReference type="Proteomes" id="UP000256970"/>
    </source>
</evidence>
<accession>A0A383VQ21</accession>
<dbReference type="Proteomes" id="UP000256970">
    <property type="component" value="Unassembled WGS sequence"/>
</dbReference>
<sequence length="129" mass="13914">MDKWTIRNRSVARSLEQQLALEGGNTCYGQASRAVGDYLLWRESIIHEKAQQQYAAALDTYSPLHRSPLSARDTSTTGSSEPVRGVGCMMGSSSSYGKAAGRRTCMPKGLDSVAHSCMHAPGGRAAYVM</sequence>
<evidence type="ECO:0000313" key="1">
    <source>
        <dbReference type="EMBL" id="SZX67615.1"/>
    </source>
</evidence>
<name>A0A383VQ21_TETOB</name>
<keyword evidence="2" id="KW-1185">Reference proteome</keyword>
<dbReference type="EMBL" id="FNXT01000806">
    <property type="protein sequence ID" value="SZX67615.1"/>
    <property type="molecule type" value="Genomic_DNA"/>
</dbReference>
<dbReference type="AlphaFoldDB" id="A0A383VQ21"/>
<proteinExistence type="predicted"/>
<organism evidence="1 2">
    <name type="scientific">Tetradesmus obliquus</name>
    <name type="common">Green alga</name>
    <name type="synonym">Acutodesmus obliquus</name>
    <dbReference type="NCBI Taxonomy" id="3088"/>
    <lineage>
        <taxon>Eukaryota</taxon>
        <taxon>Viridiplantae</taxon>
        <taxon>Chlorophyta</taxon>
        <taxon>core chlorophytes</taxon>
        <taxon>Chlorophyceae</taxon>
        <taxon>CS clade</taxon>
        <taxon>Sphaeropleales</taxon>
        <taxon>Scenedesmaceae</taxon>
        <taxon>Tetradesmus</taxon>
    </lineage>
</organism>